<feature type="transmembrane region" description="Helical" evidence="12">
    <location>
        <begin position="185"/>
        <end position="206"/>
    </location>
</feature>
<feature type="transmembrane region" description="Helical" evidence="12">
    <location>
        <begin position="263"/>
        <end position="281"/>
    </location>
</feature>
<keyword evidence="3" id="KW-0813">Transport</keyword>
<feature type="transmembrane region" description="Helical" evidence="12">
    <location>
        <begin position="61"/>
        <end position="85"/>
    </location>
</feature>
<evidence type="ECO:0000256" key="11">
    <source>
        <dbReference type="SAM" id="MobiDB-lite"/>
    </source>
</evidence>
<dbReference type="InterPro" id="IPR004878">
    <property type="entry name" value="Otopetrin"/>
</dbReference>
<keyword evidence="8" id="KW-0406">Ion transport</keyword>
<evidence type="ECO:0000256" key="10">
    <source>
        <dbReference type="ARBA" id="ARBA00023303"/>
    </source>
</evidence>
<keyword evidence="9 12" id="KW-0472">Membrane</keyword>
<feature type="transmembrane region" description="Helical" evidence="12">
    <location>
        <begin position="226"/>
        <end position="251"/>
    </location>
</feature>
<evidence type="ECO:0000256" key="12">
    <source>
        <dbReference type="SAM" id="Phobius"/>
    </source>
</evidence>
<keyword evidence="13" id="KW-0732">Signal</keyword>
<evidence type="ECO:0000256" key="4">
    <source>
        <dbReference type="ARBA" id="ARBA00022475"/>
    </source>
</evidence>
<reference evidence="15" key="1">
    <citation type="submission" date="2022-11" db="UniProtKB">
        <authorList>
            <consortium name="WormBaseParasite"/>
        </authorList>
    </citation>
    <scope>IDENTIFICATION</scope>
</reference>
<name>A0A914XN53_9BILA</name>
<sequence length="369" mass="41067">MGAMHLVAVNLWMWFRLFLEKQKSSDKDGNSEDANENGTNVTGTNATEPCIMERLYDDTKVLMSTCAVEYSLIGAAIMLVLWMGIGRANTGHSTPLEQRRKQQMRVDCSASSTGMFVGLIYVLVTVVDMVIIDGTTHVASSFVSWSIDVGLLLSALLACVACMWRMRRLSYAGGHRGAVEMLDEILLIIGLIGELVFCSIMLLDFFPTTHPTLVLNFATRDQLMLFIFNIVRLVQVLLQSLLILFCTKLVATGKSLQDKPGKQFVTFLLVANVALFVLHTYETQRGTVDGVSFHGSSQNLVVLKAVNPLVIFFRFHSSICLAHLWKHAYTAKGTPSRDRSLADCVLPSRQANDIRIFYTRERAASVSIW</sequence>
<keyword evidence="5 12" id="KW-0812">Transmembrane</keyword>
<keyword evidence="14" id="KW-1185">Reference proteome</keyword>
<keyword evidence="4" id="KW-1003">Cell membrane</keyword>
<dbReference type="GO" id="GO:0015252">
    <property type="term" value="F:proton channel activity"/>
    <property type="evidence" value="ECO:0007669"/>
    <property type="project" value="InterPro"/>
</dbReference>
<proteinExistence type="inferred from homology"/>
<dbReference type="Proteomes" id="UP000887566">
    <property type="component" value="Unplaced"/>
</dbReference>
<evidence type="ECO:0000256" key="2">
    <source>
        <dbReference type="ARBA" id="ARBA00006513"/>
    </source>
</evidence>
<dbReference type="PANTHER" id="PTHR21522:SF43">
    <property type="entry name" value="OTOPETRIN-2"/>
    <property type="match status" value="1"/>
</dbReference>
<evidence type="ECO:0000313" key="15">
    <source>
        <dbReference type="WBParaSite" id="PSAMB.scaffold929size38470.g9788.t1"/>
    </source>
</evidence>
<comment type="subcellular location">
    <subcellularLocation>
        <location evidence="1">Cell membrane</location>
        <topology evidence="1">Multi-pass membrane protein</topology>
    </subcellularLocation>
</comment>
<evidence type="ECO:0000313" key="14">
    <source>
        <dbReference type="Proteomes" id="UP000887566"/>
    </source>
</evidence>
<dbReference type="AlphaFoldDB" id="A0A914XN53"/>
<keyword evidence="6" id="KW-0375">Hydrogen ion transport</keyword>
<feature type="transmembrane region" description="Helical" evidence="12">
    <location>
        <begin position="143"/>
        <end position="164"/>
    </location>
</feature>
<dbReference type="WBParaSite" id="PSAMB.scaffold929size38470.g9788.t1">
    <property type="protein sequence ID" value="PSAMB.scaffold929size38470.g9788.t1"/>
    <property type="gene ID" value="PSAMB.scaffold929size38470.g9788"/>
</dbReference>
<comment type="similarity">
    <text evidence="2">Belongs to the otopetrin family.</text>
</comment>
<organism evidence="14 15">
    <name type="scientific">Plectus sambesii</name>
    <dbReference type="NCBI Taxonomy" id="2011161"/>
    <lineage>
        <taxon>Eukaryota</taxon>
        <taxon>Metazoa</taxon>
        <taxon>Ecdysozoa</taxon>
        <taxon>Nematoda</taxon>
        <taxon>Chromadorea</taxon>
        <taxon>Plectida</taxon>
        <taxon>Plectina</taxon>
        <taxon>Plectoidea</taxon>
        <taxon>Plectidae</taxon>
        <taxon>Plectus</taxon>
    </lineage>
</organism>
<evidence type="ECO:0000256" key="8">
    <source>
        <dbReference type="ARBA" id="ARBA00023065"/>
    </source>
</evidence>
<feature type="transmembrane region" description="Helical" evidence="12">
    <location>
        <begin position="106"/>
        <end position="131"/>
    </location>
</feature>
<evidence type="ECO:0000256" key="7">
    <source>
        <dbReference type="ARBA" id="ARBA00022989"/>
    </source>
</evidence>
<feature type="compositionally biased region" description="Polar residues" evidence="11">
    <location>
        <begin position="36"/>
        <end position="45"/>
    </location>
</feature>
<accession>A0A914XN53</accession>
<protein>
    <submittedName>
        <fullName evidence="15">Uncharacterized protein</fullName>
    </submittedName>
</protein>
<keyword evidence="7 12" id="KW-1133">Transmembrane helix</keyword>
<feature type="signal peptide" evidence="13">
    <location>
        <begin position="1"/>
        <end position="19"/>
    </location>
</feature>
<feature type="region of interest" description="Disordered" evidence="11">
    <location>
        <begin position="25"/>
        <end position="45"/>
    </location>
</feature>
<dbReference type="Pfam" id="PF03189">
    <property type="entry name" value="Otopetrin"/>
    <property type="match status" value="1"/>
</dbReference>
<feature type="chain" id="PRO_5037641033" evidence="13">
    <location>
        <begin position="20"/>
        <end position="369"/>
    </location>
</feature>
<evidence type="ECO:0000256" key="5">
    <source>
        <dbReference type="ARBA" id="ARBA00022692"/>
    </source>
</evidence>
<evidence type="ECO:0000256" key="1">
    <source>
        <dbReference type="ARBA" id="ARBA00004651"/>
    </source>
</evidence>
<dbReference type="GO" id="GO:0005886">
    <property type="term" value="C:plasma membrane"/>
    <property type="evidence" value="ECO:0007669"/>
    <property type="project" value="UniProtKB-SubCell"/>
</dbReference>
<evidence type="ECO:0000256" key="6">
    <source>
        <dbReference type="ARBA" id="ARBA00022781"/>
    </source>
</evidence>
<evidence type="ECO:0000256" key="13">
    <source>
        <dbReference type="SAM" id="SignalP"/>
    </source>
</evidence>
<dbReference type="PANTHER" id="PTHR21522">
    <property type="entry name" value="PROTON CHANNEL OTOP"/>
    <property type="match status" value="1"/>
</dbReference>
<evidence type="ECO:0000256" key="3">
    <source>
        <dbReference type="ARBA" id="ARBA00022448"/>
    </source>
</evidence>
<evidence type="ECO:0000256" key="9">
    <source>
        <dbReference type="ARBA" id="ARBA00023136"/>
    </source>
</evidence>
<keyword evidence="10" id="KW-0407">Ion channel</keyword>